<dbReference type="Proteomes" id="UP000434582">
    <property type="component" value="Unassembled WGS sequence"/>
</dbReference>
<evidence type="ECO:0008006" key="3">
    <source>
        <dbReference type="Google" id="ProtNLM"/>
    </source>
</evidence>
<name>A0A7X1ZF16_9PROT</name>
<evidence type="ECO:0000313" key="1">
    <source>
        <dbReference type="EMBL" id="MQX37098.1"/>
    </source>
</evidence>
<proteinExistence type="predicted"/>
<comment type="caution">
    <text evidence="1">The sequence shown here is derived from an EMBL/GenBank/DDBJ whole genome shotgun (WGS) entry which is preliminary data.</text>
</comment>
<dbReference type="RefSeq" id="WP_153344243.1">
    <property type="nucleotide sequence ID" value="NZ_WIVE01000033.1"/>
</dbReference>
<keyword evidence="2" id="KW-1185">Reference proteome</keyword>
<gene>
    <name evidence="1" type="ORF">GHC57_11270</name>
</gene>
<dbReference type="PANTHER" id="PTHR13132">
    <property type="entry name" value="ALPHA- 1,6 -FUCOSYLTRANSFERASE"/>
    <property type="match status" value="1"/>
</dbReference>
<accession>A0A7X1ZF16</accession>
<dbReference type="PANTHER" id="PTHR13132:SF29">
    <property type="entry name" value="ALPHA-(1,6)-FUCOSYLTRANSFERASE"/>
    <property type="match status" value="1"/>
</dbReference>
<protein>
    <recommendedName>
        <fullName evidence="3">Nodulation protein Z (NodZ)</fullName>
    </recommendedName>
</protein>
<dbReference type="Gene3D" id="3.40.50.11340">
    <property type="match status" value="1"/>
</dbReference>
<dbReference type="EMBL" id="WIVE01000033">
    <property type="protein sequence ID" value="MQX37098.1"/>
    <property type="molecule type" value="Genomic_DNA"/>
</dbReference>
<organism evidence="1 2">
    <name type="scientific">Roseospira navarrensis</name>
    <dbReference type="NCBI Taxonomy" id="140058"/>
    <lineage>
        <taxon>Bacteria</taxon>
        <taxon>Pseudomonadati</taxon>
        <taxon>Pseudomonadota</taxon>
        <taxon>Alphaproteobacteria</taxon>
        <taxon>Rhodospirillales</taxon>
        <taxon>Rhodospirillaceae</taxon>
        <taxon>Roseospira</taxon>
    </lineage>
</organism>
<dbReference type="AlphaFoldDB" id="A0A7X1ZF16"/>
<sequence>MSRYVLIKGKGGFGNRILSAATGIVYAELTDRQPVIDWRDNTYDSTGMNVYKTLFDSPEMPDPESLNDEQSVAPALWRGRLGMNPSELISQFDPKKHSDPFIYRKYCVDLSRLDRETTVVVFWSYLPKLARLNRALRADPRFRGRSHVAINRDVLETWFRPNARIRAKVDALASADRRPLIGVHIRYTDRKTPLGAFERALTTALAKQPDAAIFLATDSGEVERRIRDRFPGVFTLAKWLPEDGGRLHNNANIPDATLEAENALADMWTLGQCDQLLYSSRSTFSVVSAILGSARGQRALDVERANPLLRAKQAFQRYA</sequence>
<dbReference type="GO" id="GO:0046921">
    <property type="term" value="F:alpha-(1-&gt;6)-fucosyltransferase activity"/>
    <property type="evidence" value="ECO:0007669"/>
    <property type="project" value="TreeGrafter"/>
</dbReference>
<dbReference type="Gene3D" id="3.40.50.11350">
    <property type="match status" value="1"/>
</dbReference>
<evidence type="ECO:0000313" key="2">
    <source>
        <dbReference type="Proteomes" id="UP000434582"/>
    </source>
</evidence>
<dbReference type="OrthoDB" id="7405520at2"/>
<reference evidence="1 2" key="1">
    <citation type="submission" date="2019-10" db="EMBL/GenBank/DDBJ databases">
        <title>Draft whole-genome sequence of the purple nonsulfur photosynthetic bacterium Roseospira navarrensis DSM 15114.</title>
        <authorList>
            <person name="Kyndt J.A."/>
            <person name="Meyer T.E."/>
        </authorList>
    </citation>
    <scope>NUCLEOTIDE SEQUENCE [LARGE SCALE GENOMIC DNA]</scope>
    <source>
        <strain evidence="1 2">DSM 15114</strain>
    </source>
</reference>
<dbReference type="GO" id="GO:0006487">
    <property type="term" value="P:protein N-linked glycosylation"/>
    <property type="evidence" value="ECO:0007669"/>
    <property type="project" value="TreeGrafter"/>
</dbReference>